<organism evidence="2 3">
    <name type="scientific">Vibrio aestuarianus</name>
    <dbReference type="NCBI Taxonomy" id="28171"/>
    <lineage>
        <taxon>Bacteria</taxon>
        <taxon>Pseudomonadati</taxon>
        <taxon>Pseudomonadota</taxon>
        <taxon>Gammaproteobacteria</taxon>
        <taxon>Vibrionales</taxon>
        <taxon>Vibrionaceae</taxon>
        <taxon>Vibrio</taxon>
    </lineage>
</organism>
<dbReference type="GeneID" id="79918464"/>
<name>A0A9X4IQT5_9VIBR</name>
<feature type="chain" id="PRO_5040930138" evidence="1">
    <location>
        <begin position="21"/>
        <end position="108"/>
    </location>
</feature>
<dbReference type="Proteomes" id="UP001140979">
    <property type="component" value="Unassembled WGS sequence"/>
</dbReference>
<sequence length="108" mass="11769">MVAKVVFSLLLSAIAFHCWATQDPTAPLGWVEQSVVPAKKVVSYPLPTLQSITCQQTTPCVAVLNDEVITVGESLRGYTVQAIEPQQVTLSRGGRLWNLGLFSLDIKQ</sequence>
<accession>A0A9X4IQT5</accession>
<protein>
    <submittedName>
        <fullName evidence="2">MSHA biogenesis protein MshK</fullName>
    </submittedName>
</protein>
<proteinExistence type="predicted"/>
<dbReference type="AlphaFoldDB" id="A0A9X4IQT5"/>
<feature type="signal peptide" evidence="1">
    <location>
        <begin position="1"/>
        <end position="20"/>
    </location>
</feature>
<evidence type="ECO:0000256" key="1">
    <source>
        <dbReference type="SAM" id="SignalP"/>
    </source>
</evidence>
<evidence type="ECO:0000313" key="3">
    <source>
        <dbReference type="Proteomes" id="UP001140979"/>
    </source>
</evidence>
<dbReference type="EMBL" id="JAKNBA010000029">
    <property type="protein sequence ID" value="MDE1243402.1"/>
    <property type="molecule type" value="Genomic_DNA"/>
</dbReference>
<gene>
    <name evidence="2" type="ORF">L9W94_14810</name>
</gene>
<comment type="caution">
    <text evidence="2">The sequence shown here is derived from an EMBL/GenBank/DDBJ whole genome shotgun (WGS) entry which is preliminary data.</text>
</comment>
<dbReference type="RefSeq" id="WP_168523519.1">
    <property type="nucleotide sequence ID" value="NZ_CALYLA010000019.1"/>
</dbReference>
<reference evidence="2" key="1">
    <citation type="submission" date="2022-02" db="EMBL/GenBank/DDBJ databases">
        <title>Emergence and expansion in Europe of a Vibrio aestuarianus clonal complex pathogenic for oysters.</title>
        <authorList>
            <person name="Mesnil A."/>
            <person name="Travers M.-A."/>
        </authorList>
    </citation>
    <scope>NUCLEOTIDE SEQUENCE</scope>
    <source>
        <strain evidence="2">19_064_11T1</strain>
    </source>
</reference>
<evidence type="ECO:0000313" key="2">
    <source>
        <dbReference type="EMBL" id="MDE1243402.1"/>
    </source>
</evidence>
<keyword evidence="1" id="KW-0732">Signal</keyword>